<comment type="caution">
    <text evidence="1">The sequence shown here is derived from an EMBL/GenBank/DDBJ whole genome shotgun (WGS) entry which is preliminary data.</text>
</comment>
<gene>
    <name evidence="1" type="ORF">ACFPH6_10585</name>
</gene>
<reference evidence="2" key="1">
    <citation type="journal article" date="2019" name="Int. J. Syst. Evol. Microbiol.">
        <title>The Global Catalogue of Microorganisms (GCM) 10K type strain sequencing project: providing services to taxonomists for standard genome sequencing and annotation.</title>
        <authorList>
            <consortium name="The Broad Institute Genomics Platform"/>
            <consortium name="The Broad Institute Genome Sequencing Center for Infectious Disease"/>
            <person name="Wu L."/>
            <person name="Ma J."/>
        </authorList>
    </citation>
    <scope>NUCLEOTIDE SEQUENCE [LARGE SCALE GENOMIC DNA]</scope>
    <source>
        <strain evidence="2">DT43</strain>
    </source>
</reference>
<dbReference type="Gene3D" id="1.20.1590.10">
    <property type="entry name" value="YP_001051499.1 domain like"/>
    <property type="match status" value="1"/>
</dbReference>
<dbReference type="Proteomes" id="UP001596012">
    <property type="component" value="Unassembled WGS sequence"/>
</dbReference>
<dbReference type="InterPro" id="IPR023381">
    <property type="entry name" value="YP001051499.1-like_dom_sf"/>
</dbReference>
<dbReference type="EMBL" id="JBHSFG010000018">
    <property type="protein sequence ID" value="MFC4464984.1"/>
    <property type="molecule type" value="Genomic_DNA"/>
</dbReference>
<evidence type="ECO:0000313" key="1">
    <source>
        <dbReference type="EMBL" id="MFC4464984.1"/>
    </source>
</evidence>
<protein>
    <submittedName>
        <fullName evidence="1">Uncharacterized protein</fullName>
    </submittedName>
</protein>
<keyword evidence="2" id="KW-1185">Reference proteome</keyword>
<evidence type="ECO:0000313" key="2">
    <source>
        <dbReference type="Proteomes" id="UP001596012"/>
    </source>
</evidence>
<organism evidence="1 2">
    <name type="scientific">Streptomyces xiangluensis</name>
    <dbReference type="NCBI Taxonomy" id="2665720"/>
    <lineage>
        <taxon>Bacteria</taxon>
        <taxon>Bacillati</taxon>
        <taxon>Actinomycetota</taxon>
        <taxon>Actinomycetes</taxon>
        <taxon>Kitasatosporales</taxon>
        <taxon>Streptomycetaceae</taxon>
        <taxon>Streptomyces</taxon>
    </lineage>
</organism>
<proteinExistence type="predicted"/>
<name>A0ABV8YLP3_9ACTN</name>
<accession>A0ABV8YLP3</accession>
<dbReference type="RefSeq" id="WP_386340648.1">
    <property type="nucleotide sequence ID" value="NZ_JBHSFG010000018.1"/>
</dbReference>
<sequence>MARNVEAYSALRELPAGFLAGFCLACAERGSGVFTALAQPTDAEWFSYALDAAWKAPTGQVEEDDLIEILEEFETKTASMDADDPGSKGFSIAQSAMLAVNAIAVYMNPNPARAEMSGQTLETILGSFDFKLGGSVVTVIRAGEDEEVGRLQQLEQDAQNSFIESVRALNRDQEGSGLGGDFLENLRESCVPIRDEIRAATESVAELAGWD</sequence>